<dbReference type="Pfam" id="PF25462">
    <property type="entry name" value="Beta-barrel_INTS6"/>
    <property type="match status" value="1"/>
</dbReference>
<dbReference type="FunFam" id="3.40.50.410:FF:000010">
    <property type="entry name" value="Integrator complex subunit 6 like"/>
    <property type="match status" value="1"/>
</dbReference>
<dbReference type="GO" id="GO:0034472">
    <property type="term" value="P:snRNA 3'-end processing"/>
    <property type="evidence" value="ECO:0007669"/>
    <property type="project" value="TreeGrafter"/>
</dbReference>
<dbReference type="AlphaFoldDB" id="A0A0V0Y932"/>
<dbReference type="Proteomes" id="UP000054815">
    <property type="component" value="Unassembled WGS sequence"/>
</dbReference>
<dbReference type="GO" id="GO:0032039">
    <property type="term" value="C:integrator complex"/>
    <property type="evidence" value="ECO:0007669"/>
    <property type="project" value="TreeGrafter"/>
</dbReference>
<evidence type="ECO:0000313" key="4">
    <source>
        <dbReference type="EMBL" id="KRX96480.1"/>
    </source>
</evidence>
<feature type="region of interest" description="Disordered" evidence="1">
    <location>
        <begin position="737"/>
        <end position="787"/>
    </location>
</feature>
<evidence type="ECO:0000259" key="2">
    <source>
        <dbReference type="Pfam" id="PF13519"/>
    </source>
</evidence>
<feature type="domain" description="VWFA" evidence="2">
    <location>
        <begin position="4"/>
        <end position="133"/>
    </location>
</feature>
<dbReference type="InterPro" id="IPR036465">
    <property type="entry name" value="vWFA_dom_sf"/>
</dbReference>
<dbReference type="PANTHER" id="PTHR12957:SF2">
    <property type="entry name" value="INTEGRATOR COMPLEX SUBUNIT 6"/>
    <property type="match status" value="1"/>
</dbReference>
<sequence length="873" mass="101516">MTIILFLVDNSASMNQVSYQRISFLGYAQHAIETILKYRSRDPNARGFDRYMLLTFDRPPKNIKAGWKESQTVFMEELRNLKTQNSSSIGVPLSSAFHLLNVNRLQSGIDNFGYGRYPQWLEQAFIILFTDGHSFVDDDGTLFNIDKIRLPSFGSELYFDAYRWDQRIYAVVLRIPGFLPRKQYMGGPVPPCHGPIEAICERTGGRSYCITDHKMINPCIESLMMKMHTGVVMSFERYEVMQTRFEMPKSSGSALMALIASEPGTVIRSPDSCPASPLFTPDPVWHKTKGMIYVPRLPNRGYIASHWPIPEAFWPDTTMTYLPPRTAHPMIRFQCYQYLPLLLEDFPFDKYELEPTALTKHMLEVTTPAFCWYAFVMNSCKPNDIGAPFGYLKVSSSMNCVNLYVLPYDFPSLFPLIEEARRNPPAVMTQNWRCHFDSYLRNIPAYYFLPLKKALLRITVLRPVCEMFFENWLPPNISVQLSKIKTYAKEEYITLCQQVGQKMITEDYVAVMNSNFQRPTYLHSTLSNVTERYLEPPILLQSLTETKPAQLTAEQMLRYPDRLTRDNLIEGVILLFDVLCENMDFCEDSNTQPLNESFMLDNQHMVPMMMMGNYQEYLKRMPPPLREVEPTPPRLHAFGNPFKVDKRISVDEADISANPQTGDRFFRRDAEMREKGPLSKTYRWIPRGGPVTLTFRKNECSGCSRLINTIGFCTSCQIKQAAELKPEAEVVISEFVEEERQEEQVEEEEEEEEEEEDVDDDDDDDDEVESDEEEEEEEQFVSPSSQAKHKATSHVFYDFTEKQNLAADKNFFQINERLRLIVREPTRDFQRLLDFLNNQEPDVLKKLIRNALEEARRLKMKELYEFLIEQFLT</sequence>
<feature type="domain" description="Integrator complex subunit 6-like beta-barrel" evidence="3">
    <location>
        <begin position="282"/>
        <end position="421"/>
    </location>
</feature>
<dbReference type="Gene3D" id="3.40.50.410">
    <property type="entry name" value="von Willebrand factor, type A domain"/>
    <property type="match status" value="1"/>
</dbReference>
<comment type="caution">
    <text evidence="4">The sequence shown here is derived from an EMBL/GenBank/DDBJ whole genome shotgun (WGS) entry which is preliminary data.</text>
</comment>
<feature type="compositionally biased region" description="Acidic residues" evidence="1">
    <location>
        <begin position="737"/>
        <end position="779"/>
    </location>
</feature>
<evidence type="ECO:0000259" key="3">
    <source>
        <dbReference type="Pfam" id="PF25462"/>
    </source>
</evidence>
<dbReference type="PANTHER" id="PTHR12957">
    <property type="entry name" value="DEAD/H BOX POLYPEPTIDE 26/DICE1-RELATED"/>
    <property type="match status" value="1"/>
</dbReference>
<dbReference type="STRING" id="6337.A0A0V0Y932"/>
<reference evidence="4 5" key="1">
    <citation type="submission" date="2015-01" db="EMBL/GenBank/DDBJ databases">
        <title>Evolution of Trichinella species and genotypes.</title>
        <authorList>
            <person name="Korhonen P.K."/>
            <person name="Edoardo P."/>
            <person name="Giuseppe L.R."/>
            <person name="Gasser R.B."/>
        </authorList>
    </citation>
    <scope>NUCLEOTIDE SEQUENCE [LARGE SCALE GENOMIC DNA]</scope>
    <source>
        <strain evidence="4">ISS141</strain>
    </source>
</reference>
<name>A0A0V0Y932_TRIPS</name>
<dbReference type="InterPro" id="IPR057413">
    <property type="entry name" value="Beta-barrel_INTS6"/>
</dbReference>
<accession>A0A0V0Y932</accession>
<proteinExistence type="predicted"/>
<evidence type="ECO:0000313" key="5">
    <source>
        <dbReference type="Proteomes" id="UP000054815"/>
    </source>
</evidence>
<organism evidence="4 5">
    <name type="scientific">Trichinella pseudospiralis</name>
    <name type="common">Parasitic roundworm</name>
    <dbReference type="NCBI Taxonomy" id="6337"/>
    <lineage>
        <taxon>Eukaryota</taxon>
        <taxon>Metazoa</taxon>
        <taxon>Ecdysozoa</taxon>
        <taxon>Nematoda</taxon>
        <taxon>Enoplea</taxon>
        <taxon>Dorylaimia</taxon>
        <taxon>Trichinellida</taxon>
        <taxon>Trichinellidae</taxon>
        <taxon>Trichinella</taxon>
    </lineage>
</organism>
<dbReference type="CDD" id="cd00198">
    <property type="entry name" value="vWFA"/>
    <property type="match status" value="1"/>
</dbReference>
<dbReference type="InterPro" id="IPR002035">
    <property type="entry name" value="VWF_A"/>
</dbReference>
<dbReference type="InterPro" id="IPR051113">
    <property type="entry name" value="Integrator_subunit6"/>
</dbReference>
<dbReference type="Pfam" id="PF13519">
    <property type="entry name" value="VWA_2"/>
    <property type="match status" value="1"/>
</dbReference>
<gene>
    <name evidence="4" type="primary">Ints6</name>
    <name evidence="4" type="ORF">T4E_862</name>
</gene>
<dbReference type="EMBL" id="JYDU01000043">
    <property type="protein sequence ID" value="KRX96480.1"/>
    <property type="molecule type" value="Genomic_DNA"/>
</dbReference>
<dbReference type="SUPFAM" id="SSF53300">
    <property type="entry name" value="vWA-like"/>
    <property type="match status" value="1"/>
</dbReference>
<evidence type="ECO:0000256" key="1">
    <source>
        <dbReference type="SAM" id="MobiDB-lite"/>
    </source>
</evidence>
<protein>
    <submittedName>
        <fullName evidence="4">Integrator complex subunit 6</fullName>
    </submittedName>
</protein>